<gene>
    <name evidence="2" type="ORF">B6F84_10335</name>
</gene>
<dbReference type="InterPro" id="IPR002145">
    <property type="entry name" value="CopG"/>
</dbReference>
<dbReference type="STRING" id="282676.B6F84_10335"/>
<dbReference type="KEGG" id="aman:B6F84_10335"/>
<dbReference type="AlphaFoldDB" id="A0A1W6K1K7"/>
<feature type="domain" description="Ribbon-helix-helix protein CopG" evidence="1">
    <location>
        <begin position="2"/>
        <end position="40"/>
    </location>
</feature>
<name>A0A1W6K1K7_9CREN</name>
<evidence type="ECO:0000313" key="3">
    <source>
        <dbReference type="Proteomes" id="UP000193404"/>
    </source>
</evidence>
<protein>
    <submittedName>
        <fullName evidence="2">CopG family transcriptional regulator</fullName>
    </submittedName>
</protein>
<evidence type="ECO:0000313" key="2">
    <source>
        <dbReference type="EMBL" id="ARM76377.1"/>
    </source>
</evidence>
<organism evidence="2 3">
    <name type="scientific">Acidianus manzaensis</name>
    <dbReference type="NCBI Taxonomy" id="282676"/>
    <lineage>
        <taxon>Archaea</taxon>
        <taxon>Thermoproteota</taxon>
        <taxon>Thermoprotei</taxon>
        <taxon>Sulfolobales</taxon>
        <taxon>Sulfolobaceae</taxon>
        <taxon>Acidianus</taxon>
    </lineage>
</organism>
<dbReference type="SUPFAM" id="SSF47598">
    <property type="entry name" value="Ribbon-helix-helix"/>
    <property type="match status" value="1"/>
</dbReference>
<evidence type="ECO:0000259" key="1">
    <source>
        <dbReference type="Pfam" id="PF01402"/>
    </source>
</evidence>
<dbReference type="GO" id="GO:0006355">
    <property type="term" value="P:regulation of DNA-templated transcription"/>
    <property type="evidence" value="ECO:0007669"/>
    <property type="project" value="InterPro"/>
</dbReference>
<dbReference type="EMBL" id="CP020477">
    <property type="protein sequence ID" value="ARM76377.1"/>
    <property type="molecule type" value="Genomic_DNA"/>
</dbReference>
<sequence length="44" mass="5069">MKVVSFRADLDLLELLDRYAMNHGLPRSEVIRKAIEDLVKGEVK</sequence>
<reference evidence="2 3" key="1">
    <citation type="submission" date="2017-03" db="EMBL/GenBank/DDBJ databases">
        <title>Sulfur activation and transportation mechanism of thermophilic Archaea Acidianus manzaensis YN-25.</title>
        <authorList>
            <person name="Ma Y."/>
            <person name="Yang Y."/>
            <person name="Xia J."/>
        </authorList>
    </citation>
    <scope>NUCLEOTIDE SEQUENCE [LARGE SCALE GENOMIC DNA]</scope>
    <source>
        <strain evidence="2 3">YN-25</strain>
    </source>
</reference>
<keyword evidence="3" id="KW-1185">Reference proteome</keyword>
<dbReference type="InterPro" id="IPR010985">
    <property type="entry name" value="Ribbon_hlx_hlx"/>
</dbReference>
<proteinExistence type="predicted"/>
<dbReference type="Pfam" id="PF01402">
    <property type="entry name" value="RHH_1"/>
    <property type="match status" value="1"/>
</dbReference>
<dbReference type="Proteomes" id="UP000193404">
    <property type="component" value="Chromosome"/>
</dbReference>
<accession>A0A1W6K1K7</accession>